<dbReference type="InterPro" id="IPR050625">
    <property type="entry name" value="ParA/MinD_ATPase"/>
</dbReference>
<evidence type="ECO:0000259" key="1">
    <source>
        <dbReference type="Pfam" id="PF13614"/>
    </source>
</evidence>
<dbReference type="GO" id="GO:0051782">
    <property type="term" value="P:negative regulation of cell division"/>
    <property type="evidence" value="ECO:0007669"/>
    <property type="project" value="TreeGrafter"/>
</dbReference>
<dbReference type="GO" id="GO:0016887">
    <property type="term" value="F:ATP hydrolysis activity"/>
    <property type="evidence" value="ECO:0007669"/>
    <property type="project" value="TreeGrafter"/>
</dbReference>
<dbReference type="GO" id="GO:0005524">
    <property type="term" value="F:ATP binding"/>
    <property type="evidence" value="ECO:0007669"/>
    <property type="project" value="TreeGrafter"/>
</dbReference>
<dbReference type="Gene3D" id="3.40.50.300">
    <property type="entry name" value="P-loop containing nucleotide triphosphate hydrolases"/>
    <property type="match status" value="1"/>
</dbReference>
<dbReference type="InterPro" id="IPR025669">
    <property type="entry name" value="AAA_dom"/>
</dbReference>
<dbReference type="Pfam" id="PF13614">
    <property type="entry name" value="AAA_31"/>
    <property type="match status" value="1"/>
</dbReference>
<dbReference type="RefSeq" id="WP_170844742.1">
    <property type="nucleotide sequence ID" value="NZ_FNEK01000084.1"/>
</dbReference>
<reference evidence="2 3" key="1">
    <citation type="submission" date="2016-10" db="EMBL/GenBank/DDBJ databases">
        <authorList>
            <person name="de Groot N.N."/>
        </authorList>
    </citation>
    <scope>NUCLEOTIDE SEQUENCE [LARGE SCALE GENOMIC DNA]</scope>
    <source>
        <strain evidence="2 3">DSM 25294</strain>
    </source>
</reference>
<dbReference type="EMBL" id="FNEK01000084">
    <property type="protein sequence ID" value="SDL41946.1"/>
    <property type="molecule type" value="Genomic_DNA"/>
</dbReference>
<accession>A0A1G9JXK0</accession>
<dbReference type="PANTHER" id="PTHR43384">
    <property type="entry name" value="SEPTUM SITE-DETERMINING PROTEIN MIND HOMOLOG, CHLOROPLASTIC-RELATED"/>
    <property type="match status" value="1"/>
</dbReference>
<gene>
    <name evidence="2" type="ORF">SAMN04488026_108419</name>
</gene>
<proteinExistence type="predicted"/>
<protein>
    <submittedName>
        <fullName evidence="2">Pilus assembly protein CpaE</fullName>
    </submittedName>
</protein>
<dbReference type="AlphaFoldDB" id="A0A1G9JXK0"/>
<keyword evidence="3" id="KW-1185">Reference proteome</keyword>
<evidence type="ECO:0000313" key="2">
    <source>
        <dbReference type="EMBL" id="SDL41946.1"/>
    </source>
</evidence>
<dbReference type="STRING" id="571298.SAMN04488026_108419"/>
<evidence type="ECO:0000313" key="3">
    <source>
        <dbReference type="Proteomes" id="UP000199382"/>
    </source>
</evidence>
<dbReference type="PANTHER" id="PTHR43384:SF13">
    <property type="entry name" value="SLR0110 PROTEIN"/>
    <property type="match status" value="1"/>
</dbReference>
<dbReference type="Proteomes" id="UP000199382">
    <property type="component" value="Unassembled WGS sequence"/>
</dbReference>
<dbReference type="GO" id="GO:0009898">
    <property type="term" value="C:cytoplasmic side of plasma membrane"/>
    <property type="evidence" value="ECO:0007669"/>
    <property type="project" value="TreeGrafter"/>
</dbReference>
<dbReference type="SUPFAM" id="SSF52540">
    <property type="entry name" value="P-loop containing nucleoside triphosphate hydrolases"/>
    <property type="match status" value="1"/>
</dbReference>
<dbReference type="InterPro" id="IPR027417">
    <property type="entry name" value="P-loop_NTPase"/>
</dbReference>
<organism evidence="2 3">
    <name type="scientific">Aliiruegeria lutimaris</name>
    <dbReference type="NCBI Taxonomy" id="571298"/>
    <lineage>
        <taxon>Bacteria</taxon>
        <taxon>Pseudomonadati</taxon>
        <taxon>Pseudomonadota</taxon>
        <taxon>Alphaproteobacteria</taxon>
        <taxon>Rhodobacterales</taxon>
        <taxon>Roseobacteraceae</taxon>
        <taxon>Aliiruegeria</taxon>
    </lineage>
</organism>
<sequence length="402" mass="43181">MADSSQSIAIVGFSDPSDRHLADSIRSVGSLRVEEVVKPLSEINGRAVKLSQAHGVILFRTHAGSDADMKALQYIRKNAAGGARIVAMTEGTASLQSAHMLMRGGADAVLPDTVSAEELADVIQQSFGAVAAKTSASGRGQGRIISVAQSRGGVGATTVAVNLADALQSRTGRFHKTPSRSVAVVDFDLQFGAVAGFLDVQRNDSLYQLAREQVVPDDVFMEQSLVQSASGLSILPAPSKFAPLDAMTSEQVQAILKLLARNHDYVVVDLPRSLVDWISPVLEMSDRLLLVTDTAVPSIQQARRLIDVFTEDNMSLPVEIIVNFEKRPLVQGRHHKVAASVLERPLAHWLPPDPKTARNALDRGVPLSQVKLRSPLVKAFEKLGRRLATALDTSVTVTKKLG</sequence>
<dbReference type="GO" id="GO:0005829">
    <property type="term" value="C:cytosol"/>
    <property type="evidence" value="ECO:0007669"/>
    <property type="project" value="TreeGrafter"/>
</dbReference>
<feature type="domain" description="AAA" evidence="1">
    <location>
        <begin position="143"/>
        <end position="308"/>
    </location>
</feature>
<name>A0A1G9JXK0_9RHOB</name>